<evidence type="ECO:0000313" key="2">
    <source>
        <dbReference type="Proteomes" id="UP000184112"/>
    </source>
</evidence>
<organism evidence="1 2">
    <name type="scientific">Flavobacterium johnsoniae</name>
    <name type="common">Cytophaga johnsonae</name>
    <dbReference type="NCBI Taxonomy" id="986"/>
    <lineage>
        <taxon>Bacteria</taxon>
        <taxon>Pseudomonadati</taxon>
        <taxon>Bacteroidota</taxon>
        <taxon>Flavobacteriia</taxon>
        <taxon>Flavobacteriales</taxon>
        <taxon>Flavobacteriaceae</taxon>
        <taxon>Flavobacterium</taxon>
    </lineage>
</organism>
<dbReference type="AlphaFoldDB" id="A0A1M5IXW4"/>
<accession>A0A1M5IXW4</accession>
<dbReference type="EMBL" id="FQWH01000002">
    <property type="protein sequence ID" value="SHG33162.1"/>
    <property type="molecule type" value="Genomic_DNA"/>
</dbReference>
<evidence type="ECO:0000313" key="1">
    <source>
        <dbReference type="EMBL" id="SHG33162.1"/>
    </source>
</evidence>
<name>A0A1M5IXW4_FLAJO</name>
<dbReference type="Proteomes" id="UP000184112">
    <property type="component" value="Unassembled WGS sequence"/>
</dbReference>
<sequence>MKNENKNDLLTASFGRENWTLEDYQDKDISALERMIIEEPAKFKLLEDNYFGVNASDKKKSDNLTPQFREVLKDERVMEKIREQILDTFTKEQIEEYKKNHPELWELIMNPKKAD</sequence>
<protein>
    <submittedName>
        <fullName evidence="1">Uncharacterized protein</fullName>
    </submittedName>
</protein>
<dbReference type="RefSeq" id="WP_073408567.1">
    <property type="nucleotide sequence ID" value="NZ_FQWH01000002.1"/>
</dbReference>
<proteinExistence type="predicted"/>
<reference evidence="1 2" key="1">
    <citation type="submission" date="2016-11" db="EMBL/GenBank/DDBJ databases">
        <authorList>
            <person name="Jaros S."/>
            <person name="Januszkiewicz K."/>
            <person name="Wedrychowicz H."/>
        </authorList>
    </citation>
    <scope>NUCLEOTIDE SEQUENCE [LARGE SCALE GENOMIC DNA]</scope>
    <source>
        <strain evidence="1 2">DSM 6792</strain>
    </source>
</reference>
<gene>
    <name evidence="1" type="ORF">SAMN05444388_102299</name>
</gene>